<dbReference type="PANTHER" id="PTHR24092:SF175">
    <property type="entry name" value="PHOSPHOLIPID-TRANSPORTING ATPASE"/>
    <property type="match status" value="1"/>
</dbReference>
<name>A0A5K3G0D7_MESCO</name>
<dbReference type="AlphaFoldDB" id="A0A5K3G0D7"/>
<dbReference type="InterPro" id="IPR036412">
    <property type="entry name" value="HAD-like_sf"/>
</dbReference>
<accession>A0A5K3G0D7</accession>
<protein>
    <submittedName>
        <fullName evidence="1">PhoLip_ATPase_C domain-containing protein</fullName>
    </submittedName>
</protein>
<dbReference type="GO" id="GO:0005783">
    <property type="term" value="C:endoplasmic reticulum"/>
    <property type="evidence" value="ECO:0007669"/>
    <property type="project" value="TreeGrafter"/>
</dbReference>
<dbReference type="SUPFAM" id="SSF56784">
    <property type="entry name" value="HAD-like"/>
    <property type="match status" value="1"/>
</dbReference>
<dbReference type="GO" id="GO:0140326">
    <property type="term" value="F:ATPase-coupled intramembrane lipid transporter activity"/>
    <property type="evidence" value="ECO:0007669"/>
    <property type="project" value="TreeGrafter"/>
</dbReference>
<proteinExistence type="predicted"/>
<dbReference type="Gene3D" id="3.40.50.1000">
    <property type="entry name" value="HAD superfamily/HAD-like"/>
    <property type="match status" value="1"/>
</dbReference>
<reference evidence="1" key="1">
    <citation type="submission" date="2019-11" db="UniProtKB">
        <authorList>
            <consortium name="WormBaseParasite"/>
        </authorList>
    </citation>
    <scope>IDENTIFICATION</scope>
</reference>
<dbReference type="GO" id="GO:0005886">
    <property type="term" value="C:plasma membrane"/>
    <property type="evidence" value="ECO:0007669"/>
    <property type="project" value="TreeGrafter"/>
</dbReference>
<organism evidence="1">
    <name type="scientific">Mesocestoides corti</name>
    <name type="common">Flatworm</name>
    <dbReference type="NCBI Taxonomy" id="53468"/>
    <lineage>
        <taxon>Eukaryota</taxon>
        <taxon>Metazoa</taxon>
        <taxon>Spiralia</taxon>
        <taxon>Lophotrochozoa</taxon>
        <taxon>Platyhelminthes</taxon>
        <taxon>Cestoda</taxon>
        <taxon>Eucestoda</taxon>
        <taxon>Cyclophyllidea</taxon>
        <taxon>Mesocestoididae</taxon>
        <taxon>Mesocestoides</taxon>
    </lineage>
</organism>
<dbReference type="PANTHER" id="PTHR24092">
    <property type="entry name" value="PROBABLE PHOSPHOLIPID-TRANSPORTING ATPASE"/>
    <property type="match status" value="1"/>
</dbReference>
<dbReference type="GO" id="GO:0045332">
    <property type="term" value="P:phospholipid translocation"/>
    <property type="evidence" value="ECO:0007669"/>
    <property type="project" value="TreeGrafter"/>
</dbReference>
<sequence>VDTYNALLRRFRAAQCLIGPERVRRVEEASAEIERDLMLIGVSGVEDKLQPGVKRCLRSLISAGIQVWVLTGDKEETAVQISQATGHFPPGTTLVRLTNGQSIEDVGRAIYVQQEGMNARLEVKRTRFRLRNPFKRRIEEDSDSSSDFDSPIDISTIEVQSKSSNEIMQRAVVGFRSAVADGLRRHRRKNPGGANEPVGLVIDGRTLRYAISPVLREQFLRLCMNVTTVLCCRMTPLQKAAVVRLVNRGLDGVGGGGPPVTAAVGDGGNDVAMLQEASVGIGIFGNEGRQAVRASDYAVPLFK</sequence>
<dbReference type="InterPro" id="IPR023214">
    <property type="entry name" value="HAD_sf"/>
</dbReference>
<dbReference type="WBParaSite" id="MCU_013754-RA">
    <property type="protein sequence ID" value="MCU_013754-RA"/>
    <property type="gene ID" value="MCU_013754"/>
</dbReference>
<evidence type="ECO:0000313" key="1">
    <source>
        <dbReference type="WBParaSite" id="MCU_013754-RA"/>
    </source>
</evidence>